<evidence type="ECO:0000256" key="1">
    <source>
        <dbReference type="ARBA" id="ARBA00004141"/>
    </source>
</evidence>
<dbReference type="GO" id="GO:0055085">
    <property type="term" value="P:transmembrane transport"/>
    <property type="evidence" value="ECO:0007669"/>
    <property type="project" value="InterPro"/>
</dbReference>
<dbReference type="AlphaFoldDB" id="I4APJ9"/>
<dbReference type="OrthoDB" id="9786183at2"/>
<feature type="transmembrane region" description="Helical" evidence="7">
    <location>
        <begin position="306"/>
        <end position="325"/>
    </location>
</feature>
<keyword evidence="9" id="KW-1185">Reference proteome</keyword>
<evidence type="ECO:0000313" key="9">
    <source>
        <dbReference type="Proteomes" id="UP000006054"/>
    </source>
</evidence>
<dbReference type="PANTHER" id="PTHR36838">
    <property type="entry name" value="AUXIN EFFLUX CARRIER FAMILY PROTEIN"/>
    <property type="match status" value="1"/>
</dbReference>
<accession>I4APJ9</accession>
<evidence type="ECO:0000256" key="7">
    <source>
        <dbReference type="SAM" id="Phobius"/>
    </source>
</evidence>
<reference evidence="9" key="1">
    <citation type="submission" date="2012-06" db="EMBL/GenBank/DDBJ databases">
        <title>The complete genome of Flexibacter litoralis DSM 6794.</title>
        <authorList>
            <person name="Lucas S."/>
            <person name="Copeland A."/>
            <person name="Lapidus A."/>
            <person name="Glavina del Rio T."/>
            <person name="Dalin E."/>
            <person name="Tice H."/>
            <person name="Bruce D."/>
            <person name="Goodwin L."/>
            <person name="Pitluck S."/>
            <person name="Peters L."/>
            <person name="Ovchinnikova G."/>
            <person name="Lu M."/>
            <person name="Kyrpides N."/>
            <person name="Mavromatis K."/>
            <person name="Ivanova N."/>
            <person name="Brettin T."/>
            <person name="Detter J.C."/>
            <person name="Han C."/>
            <person name="Larimer F."/>
            <person name="Land M."/>
            <person name="Hauser L."/>
            <person name="Markowitz V."/>
            <person name="Cheng J.-F."/>
            <person name="Hugenholtz P."/>
            <person name="Woyke T."/>
            <person name="Wu D."/>
            <person name="Spring S."/>
            <person name="Lang E."/>
            <person name="Kopitz M."/>
            <person name="Brambilla E."/>
            <person name="Klenk H.-P."/>
            <person name="Eisen J.A."/>
        </authorList>
    </citation>
    <scope>NUCLEOTIDE SEQUENCE [LARGE SCALE GENOMIC DNA]</scope>
    <source>
        <strain evidence="9">ATCC 23117 / DSM 6794 / NBRC 15988 / NCIMB 1366 / Sio-4</strain>
    </source>
</reference>
<feature type="transmembrane region" description="Helical" evidence="7">
    <location>
        <begin position="16"/>
        <end position="34"/>
    </location>
</feature>
<dbReference type="PANTHER" id="PTHR36838:SF1">
    <property type="entry name" value="SLR1864 PROTEIN"/>
    <property type="match status" value="1"/>
</dbReference>
<feature type="transmembrane region" description="Helical" evidence="7">
    <location>
        <begin position="244"/>
        <end position="267"/>
    </location>
</feature>
<evidence type="ECO:0000256" key="3">
    <source>
        <dbReference type="ARBA" id="ARBA00022475"/>
    </source>
</evidence>
<dbReference type="STRING" id="880071.Fleli_3565"/>
<evidence type="ECO:0000256" key="2">
    <source>
        <dbReference type="ARBA" id="ARBA00022448"/>
    </source>
</evidence>
<evidence type="ECO:0000256" key="5">
    <source>
        <dbReference type="ARBA" id="ARBA00022989"/>
    </source>
</evidence>
<evidence type="ECO:0000256" key="6">
    <source>
        <dbReference type="ARBA" id="ARBA00023136"/>
    </source>
</evidence>
<feature type="transmembrane region" description="Helical" evidence="7">
    <location>
        <begin position="141"/>
        <end position="159"/>
    </location>
</feature>
<feature type="transmembrane region" description="Helical" evidence="7">
    <location>
        <begin position="171"/>
        <end position="192"/>
    </location>
</feature>
<evidence type="ECO:0000256" key="4">
    <source>
        <dbReference type="ARBA" id="ARBA00022692"/>
    </source>
</evidence>
<dbReference type="HOGENOM" id="CLU_056175_5_0_10"/>
<keyword evidence="4 7" id="KW-0812">Transmembrane</keyword>
<feature type="transmembrane region" description="Helical" evidence="7">
    <location>
        <begin position="103"/>
        <end position="121"/>
    </location>
</feature>
<dbReference type="eggNOG" id="COG0679">
    <property type="taxonomic scope" value="Bacteria"/>
</dbReference>
<feature type="transmembrane region" description="Helical" evidence="7">
    <location>
        <begin position="273"/>
        <end position="294"/>
    </location>
</feature>
<organism evidence="8 9">
    <name type="scientific">Bernardetia litoralis (strain ATCC 23117 / DSM 6794 / NBRC 15988 / NCIMB 1366 / Fx l1 / Sio-4)</name>
    <name type="common">Flexibacter litoralis</name>
    <dbReference type="NCBI Taxonomy" id="880071"/>
    <lineage>
        <taxon>Bacteria</taxon>
        <taxon>Pseudomonadati</taxon>
        <taxon>Bacteroidota</taxon>
        <taxon>Cytophagia</taxon>
        <taxon>Cytophagales</taxon>
        <taxon>Bernardetiaceae</taxon>
        <taxon>Bernardetia</taxon>
    </lineage>
</organism>
<sequence precursor="true">MLSFVKLIKKNKLENLLLIFACLVLGFAFKQIPIFPKDTHKGINTYIIWVALPCLALIYIPKLEFSVSLIWLVLMAWVIFGLSILFFKVMAKVFKWSRQTEGCLVLACGLSNTSFVGFPLLEFLYNSKQPLQYAIVCDQAGSFLVLATVGLIVAMNYGGDKPTPRVIFKKLIYFPPFIAFLLALLLVPFGGVEKLFLQINGLEQIGTILENVLIKLAAPLVTLALFSVGLQIEFSKENFKLFNPFFFGLLFKLFLAPLAIYFLYLLVFTEKNMAFQVGILEAAMAPMVTGVLLAQEYKLNPKLGGFLLAVGIPLSIATVYLWYLFLN</sequence>
<evidence type="ECO:0000313" key="8">
    <source>
        <dbReference type="EMBL" id="AFM05884.1"/>
    </source>
</evidence>
<feature type="transmembrane region" description="Helical" evidence="7">
    <location>
        <begin position="46"/>
        <end position="63"/>
    </location>
</feature>
<dbReference type="Pfam" id="PF03547">
    <property type="entry name" value="Mem_trans"/>
    <property type="match status" value="1"/>
</dbReference>
<protein>
    <submittedName>
        <fullName evidence="8">Putative permease</fullName>
    </submittedName>
</protein>
<comment type="subcellular location">
    <subcellularLocation>
        <location evidence="1">Membrane</location>
        <topology evidence="1">Multi-pass membrane protein</topology>
    </subcellularLocation>
</comment>
<dbReference type="EMBL" id="CP003345">
    <property type="protein sequence ID" value="AFM05884.1"/>
    <property type="molecule type" value="Genomic_DNA"/>
</dbReference>
<keyword evidence="3" id="KW-1003">Cell membrane</keyword>
<dbReference type="Proteomes" id="UP000006054">
    <property type="component" value="Chromosome"/>
</dbReference>
<keyword evidence="6 7" id="KW-0472">Membrane</keyword>
<dbReference type="GO" id="GO:0016020">
    <property type="term" value="C:membrane"/>
    <property type="evidence" value="ECO:0007669"/>
    <property type="project" value="UniProtKB-SubCell"/>
</dbReference>
<name>I4APJ9_BERLS</name>
<dbReference type="InterPro" id="IPR004776">
    <property type="entry name" value="Mem_transp_PIN-like"/>
</dbReference>
<feature type="transmembrane region" description="Helical" evidence="7">
    <location>
        <begin position="69"/>
        <end position="91"/>
    </location>
</feature>
<keyword evidence="2" id="KW-0813">Transport</keyword>
<dbReference type="PATRIC" id="fig|880071.3.peg.3572"/>
<feature type="transmembrane region" description="Helical" evidence="7">
    <location>
        <begin position="212"/>
        <end position="232"/>
    </location>
</feature>
<keyword evidence="5 7" id="KW-1133">Transmembrane helix</keyword>
<proteinExistence type="predicted"/>
<dbReference type="KEGG" id="fli:Fleli_3565"/>
<gene>
    <name evidence="8" type="ordered locus">Fleli_3565</name>
</gene>